<feature type="non-terminal residue" evidence="1">
    <location>
        <position position="47"/>
    </location>
</feature>
<reference evidence="2" key="1">
    <citation type="submission" date="2016-03" db="EMBL/GenBank/DDBJ databases">
        <authorList>
            <person name="Sibley D."/>
            <person name="Venepally P."/>
            <person name="Karamycheva S."/>
            <person name="Hadjithomas M."/>
            <person name="Khan A."/>
            <person name="Brunk B."/>
            <person name="Roos D."/>
            <person name="Caler E."/>
            <person name="Lorenzi H."/>
        </authorList>
    </citation>
    <scope>NUCLEOTIDE SEQUENCE [LARGE SCALE GENOMIC DNA]</scope>
    <source>
        <strain evidence="2">TgCatPRC2</strain>
    </source>
</reference>
<dbReference type="EMBL" id="AHZP02001944">
    <property type="protein sequence ID" value="KYK65529.1"/>
    <property type="molecule type" value="Genomic_DNA"/>
</dbReference>
<dbReference type="GO" id="GO:0003743">
    <property type="term" value="F:translation initiation factor activity"/>
    <property type="evidence" value="ECO:0007669"/>
    <property type="project" value="UniProtKB-KW"/>
</dbReference>
<feature type="non-terminal residue" evidence="1">
    <location>
        <position position="1"/>
    </location>
</feature>
<name>A0A151H829_TOXGO</name>
<organism evidence="1 2">
    <name type="scientific">Toxoplasma gondii TgCatPRC2</name>
    <dbReference type="NCBI Taxonomy" id="1130821"/>
    <lineage>
        <taxon>Eukaryota</taxon>
        <taxon>Sar</taxon>
        <taxon>Alveolata</taxon>
        <taxon>Apicomplexa</taxon>
        <taxon>Conoidasida</taxon>
        <taxon>Coccidia</taxon>
        <taxon>Eucoccidiorida</taxon>
        <taxon>Eimeriorina</taxon>
        <taxon>Sarcocystidae</taxon>
        <taxon>Toxoplasma</taxon>
    </lineage>
</organism>
<dbReference type="Proteomes" id="UP000075225">
    <property type="component" value="Unassembled WGS sequence"/>
</dbReference>
<sequence length="47" mass="5464">HPALRLHPRQTADSLHHRNWPHRSILLVHFVEAALSHRRLGPLYSGL</sequence>
<evidence type="ECO:0000313" key="2">
    <source>
        <dbReference type="Proteomes" id="UP000075225"/>
    </source>
</evidence>
<evidence type="ECO:0000313" key="1">
    <source>
        <dbReference type="EMBL" id="KYK65529.1"/>
    </source>
</evidence>
<accession>A0A151H829</accession>
<protein>
    <submittedName>
        <fullName evidence="1">Putative eukaryotic translation initiation factor 2B</fullName>
    </submittedName>
</protein>
<dbReference type="VEuPathDB" id="ToxoDB:TGPRC2_313060D"/>
<proteinExistence type="predicted"/>
<comment type="caution">
    <text evidence="1">The sequence shown here is derived from an EMBL/GenBank/DDBJ whole genome shotgun (WGS) entry which is preliminary data.</text>
</comment>
<keyword evidence="1" id="KW-0396">Initiation factor</keyword>
<keyword evidence="1" id="KW-0648">Protein biosynthesis</keyword>
<gene>
    <name evidence="1" type="ORF">TGPRC2_313060D</name>
</gene>
<dbReference type="AlphaFoldDB" id="A0A151H829"/>